<reference evidence="1" key="1">
    <citation type="submission" date="2019-08" db="EMBL/GenBank/DDBJ databases">
        <authorList>
            <person name="Kucharzyk K."/>
            <person name="Murdoch R.W."/>
            <person name="Higgins S."/>
            <person name="Loffler F."/>
        </authorList>
    </citation>
    <scope>NUCLEOTIDE SEQUENCE</scope>
</reference>
<name>A0A644WLH4_9ZZZZ</name>
<accession>A0A644WLH4</accession>
<proteinExistence type="predicted"/>
<evidence type="ECO:0008006" key="2">
    <source>
        <dbReference type="Google" id="ProtNLM"/>
    </source>
</evidence>
<organism evidence="1">
    <name type="scientific">bioreactor metagenome</name>
    <dbReference type="NCBI Taxonomy" id="1076179"/>
    <lineage>
        <taxon>unclassified sequences</taxon>
        <taxon>metagenomes</taxon>
        <taxon>ecological metagenomes</taxon>
    </lineage>
</organism>
<evidence type="ECO:0000313" key="1">
    <source>
        <dbReference type="EMBL" id="MPM04411.1"/>
    </source>
</evidence>
<dbReference type="EMBL" id="VSSQ01001037">
    <property type="protein sequence ID" value="MPM04411.1"/>
    <property type="molecule type" value="Genomic_DNA"/>
</dbReference>
<gene>
    <name evidence="1" type="ORF">SDC9_50688</name>
</gene>
<dbReference type="Pfam" id="PF19641">
    <property type="entry name" value="DUF6144"/>
    <property type="match status" value="1"/>
</dbReference>
<dbReference type="AlphaFoldDB" id="A0A644WLH4"/>
<dbReference type="InterPro" id="IPR046142">
    <property type="entry name" value="DUF6144"/>
</dbReference>
<comment type="caution">
    <text evidence="1">The sequence shown here is derived from an EMBL/GenBank/DDBJ whole genome shotgun (WGS) entry which is preliminary data.</text>
</comment>
<protein>
    <recommendedName>
        <fullName evidence="2">Metanogen output domain-containing protein</fullName>
    </recommendedName>
</protein>
<sequence>MFDIRAIQEQVLYENVRAASNEQTASKVVYGAPTDTAVSDAEWVASSMQKLEHAFDKPAVEQIRMRCQCGYGMEERLTLIKELIAASSSLEEFAGHEKARAAGMYYSDGALYLQFFFCPCPMLATVDRLESDTWCQCTRGYTKVLFERAFGCEVEVELLKSIKTGCDVCLQRITPKGAVWRG</sequence>